<name>A0A1L7XZ26_9HELO</name>
<evidence type="ECO:0000313" key="2">
    <source>
        <dbReference type="EMBL" id="CZR70274.1"/>
    </source>
</evidence>
<dbReference type="EMBL" id="FJOG01000123">
    <property type="protein sequence ID" value="CZR70274.1"/>
    <property type="molecule type" value="Genomic_DNA"/>
</dbReference>
<accession>A0A1L7XZ26</accession>
<protein>
    <recommendedName>
        <fullName evidence="1">NADAR domain-containing protein</fullName>
    </recommendedName>
</protein>
<evidence type="ECO:0000259" key="1">
    <source>
        <dbReference type="Pfam" id="PF08719"/>
    </source>
</evidence>
<keyword evidence="3" id="KW-1185">Reference proteome</keyword>
<gene>
    <name evidence="2" type="ORF">PAC_20175</name>
</gene>
<dbReference type="Gene3D" id="1.10.357.40">
    <property type="entry name" value="YbiA-like"/>
    <property type="match status" value="1"/>
</dbReference>
<dbReference type="Proteomes" id="UP000184330">
    <property type="component" value="Unassembled WGS sequence"/>
</dbReference>
<dbReference type="InterPro" id="IPR037238">
    <property type="entry name" value="YbiA-like_sf"/>
</dbReference>
<dbReference type="InterPro" id="IPR012816">
    <property type="entry name" value="NADAR"/>
</dbReference>
<reference evidence="2 3" key="1">
    <citation type="submission" date="2016-03" db="EMBL/GenBank/DDBJ databases">
        <authorList>
            <person name="Ploux O."/>
        </authorList>
    </citation>
    <scope>NUCLEOTIDE SEQUENCE [LARGE SCALE GENOMIC DNA]</scope>
    <source>
        <strain evidence="2 3">UAMH 11012</strain>
    </source>
</reference>
<dbReference type="Pfam" id="PF08719">
    <property type="entry name" value="NADAR"/>
    <property type="match status" value="1"/>
</dbReference>
<dbReference type="SUPFAM" id="SSF143990">
    <property type="entry name" value="YbiA-like"/>
    <property type="match status" value="1"/>
</dbReference>
<dbReference type="NCBIfam" id="TIGR02464">
    <property type="entry name" value="ribofla_fusion"/>
    <property type="match status" value="1"/>
</dbReference>
<organism evidence="2 3">
    <name type="scientific">Phialocephala subalpina</name>
    <dbReference type="NCBI Taxonomy" id="576137"/>
    <lineage>
        <taxon>Eukaryota</taxon>
        <taxon>Fungi</taxon>
        <taxon>Dikarya</taxon>
        <taxon>Ascomycota</taxon>
        <taxon>Pezizomycotina</taxon>
        <taxon>Leotiomycetes</taxon>
        <taxon>Helotiales</taxon>
        <taxon>Mollisiaceae</taxon>
        <taxon>Phialocephala</taxon>
        <taxon>Phialocephala fortinii species complex</taxon>
    </lineage>
</organism>
<evidence type="ECO:0000313" key="3">
    <source>
        <dbReference type="Proteomes" id="UP000184330"/>
    </source>
</evidence>
<feature type="domain" description="NADAR" evidence="1">
    <location>
        <begin position="33"/>
        <end position="200"/>
    </location>
</feature>
<dbReference type="AlphaFoldDB" id="A0A1L7XZ26"/>
<dbReference type="STRING" id="576137.A0A1L7XZ26"/>
<sequence>MASTRVVHRFRLDEPHSITEGDQKNQPTGGPIYFSYATHPEFGYLSNDFKTLFCLMNPEDGCQVLDVNFGSSEQFYQWVKAQFLGDKETEDKIFEAKNDPQLCHKLGQEISGFNREKWHAQRENIMESSIFSKFWSPHPVAIHQEDLLGKLFNTGDRELIYAVEDDKVWGIGYRPGDAEKNRDSWGQNLLGKAIMEARRTARAFYGLKVTLGHMIVGKEEKAFRVALKEGKIAWDSDEKLVVVKEKCKKKEQLKVAEQMVTVANNALEESMAGKLMSRLRHSKWAWEESGGGPKYYGFRKGESDSAK</sequence>
<dbReference type="OrthoDB" id="206452at2759"/>
<dbReference type="CDD" id="cd15457">
    <property type="entry name" value="NADAR"/>
    <property type="match status" value="1"/>
</dbReference>
<proteinExistence type="predicted"/>